<dbReference type="Proteomes" id="UP000001351">
    <property type="component" value="Chromosome"/>
</dbReference>
<evidence type="ECO:0000313" key="3">
    <source>
        <dbReference type="EMBL" id="EAU64262.1"/>
    </source>
</evidence>
<accession>Q08UU0</accession>
<dbReference type="eggNOG" id="COG0457">
    <property type="taxonomic scope" value="Bacteria"/>
</dbReference>
<keyword evidence="1" id="KW-0802">TPR repeat</keyword>
<dbReference type="Pfam" id="PF14559">
    <property type="entry name" value="TPR_19"/>
    <property type="match status" value="1"/>
</dbReference>
<dbReference type="STRING" id="378806.STAUR_0472"/>
<dbReference type="EMBL" id="AAMD01000124">
    <property type="protein sequence ID" value="EAU64262.1"/>
    <property type="molecule type" value="Genomic_DNA"/>
</dbReference>
<dbReference type="PATRIC" id="fig|378806.16.peg.3200"/>
<dbReference type="Gene3D" id="1.25.40.10">
    <property type="entry name" value="Tetratricopeptide repeat domain"/>
    <property type="match status" value="2"/>
</dbReference>
<evidence type="ECO:0000313" key="5">
    <source>
        <dbReference type="Proteomes" id="UP000032702"/>
    </source>
</evidence>
<evidence type="ECO:0000313" key="2">
    <source>
        <dbReference type="EMBL" id="ADO68276.1"/>
    </source>
</evidence>
<keyword evidence="4" id="KW-1185">Reference proteome</keyword>
<organism evidence="3 5">
    <name type="scientific">Stigmatella aurantiaca (strain DW4/3-1)</name>
    <dbReference type="NCBI Taxonomy" id="378806"/>
    <lineage>
        <taxon>Bacteria</taxon>
        <taxon>Pseudomonadati</taxon>
        <taxon>Myxococcota</taxon>
        <taxon>Myxococcia</taxon>
        <taxon>Myxococcales</taxon>
        <taxon>Cystobacterineae</taxon>
        <taxon>Archangiaceae</taxon>
        <taxon>Stigmatella</taxon>
    </lineage>
</organism>
<dbReference type="AlphaFoldDB" id="Q08UU0"/>
<dbReference type="EMBL" id="CP002271">
    <property type="protein sequence ID" value="ADO68276.1"/>
    <property type="molecule type" value="Genomic_DNA"/>
</dbReference>
<reference evidence="2 4" key="2">
    <citation type="journal article" date="2011" name="Mol. Biol. Evol.">
        <title>Comparative genomic analysis of fruiting body formation in Myxococcales.</title>
        <authorList>
            <person name="Huntley S."/>
            <person name="Hamann N."/>
            <person name="Wegener-Feldbrugge S."/>
            <person name="Treuner-Lange A."/>
            <person name="Kube M."/>
            <person name="Reinhardt R."/>
            <person name="Klages S."/>
            <person name="Muller R."/>
            <person name="Ronning C.M."/>
            <person name="Nierman W.C."/>
            <person name="Sogaard-Andersen L."/>
        </authorList>
    </citation>
    <scope>NUCLEOTIDE SEQUENCE [LARGE SCALE GENOMIC DNA]</scope>
    <source>
        <strain evidence="2 4">DW4/3-1</strain>
    </source>
</reference>
<sequence length="304" mass="34037">MRRALGVVGVAFLIHLIPLFLPRNMPEQELAIARVTPNVQQRVAVLVPLKGNEKATGAELREAAELLLEGAPAEARELVDEADRREPGAVETQLLRARICQVERMDRCVQETLERAARMAPDDARPDLLRAELSERSGNLPAALEAIAQAQSKQPQDTAVSLRYARLLSVTARHDEAEAILRGLEPRLSPRDWLLQMGMLRTRAGQDREARAFFARAVGEEPQSALAHYHLGMSHFQLGDMDAAEEELRTADRLDVSNPDPLAALCALQVRAARLEDARITRMDLERRFQDRPELIRSACRMDR</sequence>
<evidence type="ECO:0000313" key="4">
    <source>
        <dbReference type="Proteomes" id="UP000001351"/>
    </source>
</evidence>
<dbReference type="KEGG" id="sur:STAUR_0472"/>
<dbReference type="PROSITE" id="PS50005">
    <property type="entry name" value="TPR"/>
    <property type="match status" value="1"/>
</dbReference>
<gene>
    <name evidence="2" type="ordered locus">STAUR_0472</name>
    <name evidence="3" type="ORF">STIAU_1740</name>
</gene>
<feature type="repeat" description="TPR" evidence="1">
    <location>
        <begin position="225"/>
        <end position="258"/>
    </location>
</feature>
<dbReference type="InterPro" id="IPR011990">
    <property type="entry name" value="TPR-like_helical_dom_sf"/>
</dbReference>
<dbReference type="Proteomes" id="UP000032702">
    <property type="component" value="Unassembled WGS sequence"/>
</dbReference>
<reference evidence="3 5" key="1">
    <citation type="submission" date="2006-04" db="EMBL/GenBank/DDBJ databases">
        <authorList>
            <person name="Nierman W.C."/>
        </authorList>
    </citation>
    <scope>NUCLEOTIDE SEQUENCE [LARGE SCALE GENOMIC DNA]</scope>
    <source>
        <strain evidence="3 5">DW4/3-1</strain>
    </source>
</reference>
<proteinExistence type="predicted"/>
<dbReference type="OrthoDB" id="5381741at2"/>
<dbReference type="InterPro" id="IPR019734">
    <property type="entry name" value="TPR_rpt"/>
</dbReference>
<dbReference type="SUPFAM" id="SSF48452">
    <property type="entry name" value="TPR-like"/>
    <property type="match status" value="1"/>
</dbReference>
<protein>
    <submittedName>
        <fullName evidence="3">TPR domain protein, putative</fullName>
    </submittedName>
    <submittedName>
        <fullName evidence="2">Tetratricopeptide repeat protein</fullName>
    </submittedName>
</protein>
<dbReference type="RefSeq" id="WP_002616786.1">
    <property type="nucleotide sequence ID" value="NC_014623.1"/>
</dbReference>
<name>Q08UU0_STIAD</name>
<evidence type="ECO:0000256" key="1">
    <source>
        <dbReference type="PROSITE-ProRule" id="PRU00339"/>
    </source>
</evidence>
<dbReference type="Pfam" id="PF13432">
    <property type="entry name" value="TPR_16"/>
    <property type="match status" value="1"/>
</dbReference>
<dbReference type="HOGENOM" id="CLU_862528_0_0_7"/>